<protein>
    <recommendedName>
        <fullName evidence="4">Glycosyltransferase family 2 protein</fullName>
    </recommendedName>
</protein>
<sequence>MTMSLADRRTSNNHHGSHRDLLRPVPVSARAHARVDMIAVPTSRPVSYLAQAVHLAEQLDCVLLVLASGKSSVAEIERRYGDRLDGRLIAVEVPPGFARYTEMFRFETDEIAAGACTRPSDISVKRNVALMIARALGVHRLFFLDDDIVVPDHVDVYRAASAVGKQHWAVGFSIEGYPDNSVVCHAHRESGGLQDAFVGAGALMASPQRADGFFPNIYNEDWFYLLKCAADRAVATTGKAIQRPYDPFGTPSRARREEFGDLLAESLFWLLDLGGSVTDAGPEFWRQAIERRRLFIEEVRAAVEQMAAPSSQWRIEASLDAAVDAHREFTPRVCSWYLEAWMRDRLRWADRIESWRPGRTLGAVVRSLGLELGGSAESTLTFKAHRPVRTGLMPAPLADLSGQPLFGLASPGTMPASVDSAIAVGRVSRFRDAG</sequence>
<dbReference type="EMBL" id="VIRS01000011">
    <property type="protein sequence ID" value="TQS43778.1"/>
    <property type="molecule type" value="Genomic_DNA"/>
</dbReference>
<proteinExistence type="predicted"/>
<name>A0A545AR35_9ACTN</name>
<reference evidence="2 3" key="1">
    <citation type="submission" date="2019-07" db="EMBL/GenBank/DDBJ databases">
        <title>Cryptosporangium phraense sp. nov., isolated from plant litter.</title>
        <authorList>
            <person name="Suriyachadkun C."/>
        </authorList>
    </citation>
    <scope>NUCLEOTIDE SEQUENCE [LARGE SCALE GENOMIC DNA]</scope>
    <source>
        <strain evidence="2 3">A-T 5661</strain>
    </source>
</reference>
<evidence type="ECO:0000313" key="2">
    <source>
        <dbReference type="EMBL" id="TQS43778.1"/>
    </source>
</evidence>
<feature type="region of interest" description="Disordered" evidence="1">
    <location>
        <begin position="1"/>
        <end position="23"/>
    </location>
</feature>
<evidence type="ECO:0000313" key="3">
    <source>
        <dbReference type="Proteomes" id="UP000317982"/>
    </source>
</evidence>
<feature type="compositionally biased region" description="Basic and acidic residues" evidence="1">
    <location>
        <begin position="1"/>
        <end position="10"/>
    </location>
</feature>
<keyword evidence="3" id="KW-1185">Reference proteome</keyword>
<evidence type="ECO:0008006" key="4">
    <source>
        <dbReference type="Google" id="ProtNLM"/>
    </source>
</evidence>
<dbReference type="SUPFAM" id="SSF53448">
    <property type="entry name" value="Nucleotide-diphospho-sugar transferases"/>
    <property type="match status" value="1"/>
</dbReference>
<dbReference type="OrthoDB" id="3211607at2"/>
<dbReference type="Proteomes" id="UP000317982">
    <property type="component" value="Unassembled WGS sequence"/>
</dbReference>
<dbReference type="InParanoid" id="A0A545AR35"/>
<dbReference type="InterPro" id="IPR029044">
    <property type="entry name" value="Nucleotide-diphossugar_trans"/>
</dbReference>
<dbReference type="RefSeq" id="WP_142705690.1">
    <property type="nucleotide sequence ID" value="NZ_VIRS01000011.1"/>
</dbReference>
<accession>A0A545AR35</accession>
<dbReference type="AlphaFoldDB" id="A0A545AR35"/>
<evidence type="ECO:0000256" key="1">
    <source>
        <dbReference type="SAM" id="MobiDB-lite"/>
    </source>
</evidence>
<gene>
    <name evidence="2" type="ORF">FL583_17240</name>
</gene>
<comment type="caution">
    <text evidence="2">The sequence shown here is derived from an EMBL/GenBank/DDBJ whole genome shotgun (WGS) entry which is preliminary data.</text>
</comment>
<organism evidence="2 3">
    <name type="scientific">Cryptosporangium phraense</name>
    <dbReference type="NCBI Taxonomy" id="2593070"/>
    <lineage>
        <taxon>Bacteria</taxon>
        <taxon>Bacillati</taxon>
        <taxon>Actinomycetota</taxon>
        <taxon>Actinomycetes</taxon>
        <taxon>Cryptosporangiales</taxon>
        <taxon>Cryptosporangiaceae</taxon>
        <taxon>Cryptosporangium</taxon>
    </lineage>
</organism>